<evidence type="ECO:0000259" key="6">
    <source>
        <dbReference type="Pfam" id="PF00884"/>
    </source>
</evidence>
<dbReference type="InterPro" id="IPR024607">
    <property type="entry name" value="Sulfatase_CS"/>
</dbReference>
<evidence type="ECO:0000313" key="8">
    <source>
        <dbReference type="Proteomes" id="UP000288983"/>
    </source>
</evidence>
<dbReference type="PANTHER" id="PTHR42693">
    <property type="entry name" value="ARYLSULFATASE FAMILY MEMBER"/>
    <property type="match status" value="1"/>
</dbReference>
<dbReference type="GO" id="GO:0046872">
    <property type="term" value="F:metal ion binding"/>
    <property type="evidence" value="ECO:0007669"/>
    <property type="project" value="UniProtKB-KW"/>
</dbReference>
<keyword evidence="5" id="KW-0732">Signal</keyword>
<dbReference type="SUPFAM" id="SSF53649">
    <property type="entry name" value="Alkaline phosphatase-like"/>
    <property type="match status" value="1"/>
</dbReference>
<name>A0A443ZSX9_9PSED</name>
<feature type="domain" description="Sulfatase N-terminal" evidence="6">
    <location>
        <begin position="81"/>
        <end position="419"/>
    </location>
</feature>
<dbReference type="EMBL" id="QJRG01000042">
    <property type="protein sequence ID" value="RWU22816.1"/>
    <property type="molecule type" value="Genomic_DNA"/>
</dbReference>
<gene>
    <name evidence="7" type="ORF">DM813_11450</name>
</gene>
<dbReference type="Gene3D" id="3.30.1120.10">
    <property type="match status" value="1"/>
</dbReference>
<accession>A0A443ZSX9</accession>
<dbReference type="InterPro" id="IPR017850">
    <property type="entry name" value="Alkaline_phosphatase_core_sf"/>
</dbReference>
<dbReference type="GO" id="GO:0004065">
    <property type="term" value="F:arylsulfatase activity"/>
    <property type="evidence" value="ECO:0007669"/>
    <property type="project" value="TreeGrafter"/>
</dbReference>
<organism evidence="7 8">
    <name type="scientific">Pseudomonas alkylphenolica</name>
    <dbReference type="NCBI Taxonomy" id="237609"/>
    <lineage>
        <taxon>Bacteria</taxon>
        <taxon>Pseudomonadati</taxon>
        <taxon>Pseudomonadota</taxon>
        <taxon>Gammaproteobacteria</taxon>
        <taxon>Pseudomonadales</taxon>
        <taxon>Pseudomonadaceae</taxon>
        <taxon>Pseudomonas</taxon>
    </lineage>
</organism>
<dbReference type="RefSeq" id="WP_128323486.1">
    <property type="nucleotide sequence ID" value="NZ_QJRG01000042.1"/>
</dbReference>
<evidence type="ECO:0000256" key="4">
    <source>
        <dbReference type="ARBA" id="ARBA00022837"/>
    </source>
</evidence>
<comment type="similarity">
    <text evidence="1">Belongs to the sulfatase family.</text>
</comment>
<dbReference type="AlphaFoldDB" id="A0A443ZSX9"/>
<evidence type="ECO:0000313" key="7">
    <source>
        <dbReference type="EMBL" id="RWU22816.1"/>
    </source>
</evidence>
<evidence type="ECO:0000256" key="2">
    <source>
        <dbReference type="ARBA" id="ARBA00022723"/>
    </source>
</evidence>
<evidence type="ECO:0000256" key="5">
    <source>
        <dbReference type="SAM" id="SignalP"/>
    </source>
</evidence>
<protein>
    <submittedName>
        <fullName evidence="7">Arylsulfatase</fullName>
    </submittedName>
</protein>
<feature type="chain" id="PRO_5019274734" evidence="5">
    <location>
        <begin position="28"/>
        <end position="542"/>
    </location>
</feature>
<dbReference type="Proteomes" id="UP000288983">
    <property type="component" value="Unassembled WGS sequence"/>
</dbReference>
<proteinExistence type="inferred from homology"/>
<reference evidence="7 8" key="1">
    <citation type="submission" date="2018-06" db="EMBL/GenBank/DDBJ databases">
        <title>Bacteria isolated from soil of Wuhan.</title>
        <authorList>
            <person name="Wei X."/>
            <person name="Chunhua H."/>
        </authorList>
    </citation>
    <scope>NUCLEOTIDE SEQUENCE [LARGE SCALE GENOMIC DNA]</scope>
    <source>
        <strain evidence="8">xwS2</strain>
    </source>
</reference>
<evidence type="ECO:0000256" key="1">
    <source>
        <dbReference type="ARBA" id="ARBA00008779"/>
    </source>
</evidence>
<dbReference type="PANTHER" id="PTHR42693:SF53">
    <property type="entry name" value="ENDO-4-O-SULFATASE"/>
    <property type="match status" value="1"/>
</dbReference>
<keyword evidence="2" id="KW-0479">Metal-binding</keyword>
<keyword evidence="3" id="KW-0378">Hydrolase</keyword>
<dbReference type="Pfam" id="PF00884">
    <property type="entry name" value="Sulfatase"/>
    <property type="match status" value="1"/>
</dbReference>
<dbReference type="Pfam" id="PF14707">
    <property type="entry name" value="Sulfatase_C"/>
    <property type="match status" value="1"/>
</dbReference>
<dbReference type="InterPro" id="IPR000917">
    <property type="entry name" value="Sulfatase_N"/>
</dbReference>
<dbReference type="OrthoDB" id="9803751at2"/>
<dbReference type="PROSITE" id="PS00523">
    <property type="entry name" value="SULFATASE_1"/>
    <property type="match status" value="1"/>
</dbReference>
<keyword evidence="4" id="KW-0106">Calcium</keyword>
<sequence>MLNRLEAAARVAALCCTSALTASGAIAAEPPASANGAYPASELSRAVVQQDNMQPAIPREAQDKAADEKLDAWLKKTGKRPNIVWLVVDDLGFGDVGGPWGGGAHIGAATPHIDTLAASGLAMTSTYAQPTCTPTRSAMMTGRLPARTGLIRPILAGDKVTKNPWEDEHSIAELLSGAGYHTVLTGKWHTGELQGMRPWEVGFDEFQGYYASQKELTQQFDGRRYPDLVYDAEKLARFQKVGGKIDMYYGAKGQGEKVVEKTTSIEQFAEADQTLAAFTIDRINALAKDSKPFFIAHNFMRVHADNHPSKAFLGASASKYPFKDNVVEVDALVGRIVEALDKAGVLENTFIFLTSDNGPQMDSWPDSGYTPFRGAKGSAWEGGVRVPGIAYWKNMIAPRESAELFDLMDLFNTSLHFAGASDKLLKDRYYDGIDQASFLLADDGQSKREAEYIWTGANLAAVRMREYKIHLKMTVEQAPHMTLDYSTTEQIGLAPWLFNLYIDPKESLPLGHRLNPWLASMLSEAQAHMATFKKYPPKKIGL</sequence>
<feature type="signal peptide" evidence="5">
    <location>
        <begin position="1"/>
        <end position="27"/>
    </location>
</feature>
<comment type="caution">
    <text evidence="7">The sequence shown here is derived from an EMBL/GenBank/DDBJ whole genome shotgun (WGS) entry which is preliminary data.</text>
</comment>
<dbReference type="InterPro" id="IPR050738">
    <property type="entry name" value="Sulfatase"/>
</dbReference>
<evidence type="ECO:0000256" key="3">
    <source>
        <dbReference type="ARBA" id="ARBA00022801"/>
    </source>
</evidence>
<dbReference type="Gene3D" id="3.40.720.10">
    <property type="entry name" value="Alkaline Phosphatase, subunit A"/>
    <property type="match status" value="1"/>
</dbReference>